<evidence type="ECO:0000313" key="2">
    <source>
        <dbReference type="Proteomes" id="UP000515811"/>
    </source>
</evidence>
<dbReference type="RefSeq" id="WP_187599875.1">
    <property type="nucleotide sequence ID" value="NZ_CP060714.1"/>
</dbReference>
<dbReference type="SUPFAM" id="SSF52540">
    <property type="entry name" value="P-loop containing nucleoside triphosphate hydrolases"/>
    <property type="match status" value="1"/>
</dbReference>
<dbReference type="InterPro" id="IPR047610">
    <property type="entry name" value="ImuA_translesion"/>
</dbReference>
<organism evidence="1 2">
    <name type="scientific">Diaphorobacter ruginosibacter</name>
    <dbReference type="NCBI Taxonomy" id="1715720"/>
    <lineage>
        <taxon>Bacteria</taxon>
        <taxon>Pseudomonadati</taxon>
        <taxon>Pseudomonadota</taxon>
        <taxon>Betaproteobacteria</taxon>
        <taxon>Burkholderiales</taxon>
        <taxon>Comamonadaceae</taxon>
        <taxon>Diaphorobacter</taxon>
    </lineage>
</organism>
<dbReference type="InterPro" id="IPR027417">
    <property type="entry name" value="P-loop_NTPase"/>
</dbReference>
<dbReference type="EMBL" id="CP060714">
    <property type="protein sequence ID" value="QNN59017.1"/>
    <property type="molecule type" value="Genomic_DNA"/>
</dbReference>
<protein>
    <submittedName>
        <fullName evidence="1">Translesion DNA synthesis-associated protein ImuA</fullName>
    </submittedName>
</protein>
<gene>
    <name evidence="1" type="primary">imuA</name>
    <name evidence="1" type="ORF">H9K76_09595</name>
</gene>
<dbReference type="Gene3D" id="3.40.50.300">
    <property type="entry name" value="P-loop containing nucleotide triphosphate hydrolases"/>
    <property type="match status" value="1"/>
</dbReference>
<dbReference type="AlphaFoldDB" id="A0A7G9RTU2"/>
<accession>A0A7G9RTU2</accession>
<dbReference type="Proteomes" id="UP000515811">
    <property type="component" value="Chromosome"/>
</dbReference>
<dbReference type="KEGG" id="drg:H9K76_09595"/>
<reference evidence="1 2" key="1">
    <citation type="submission" date="2020-08" db="EMBL/GenBank/DDBJ databases">
        <title>Genome sequence of Diaphorobacter ruginosibacter DSM 27467T.</title>
        <authorList>
            <person name="Hyun D.-W."/>
            <person name="Bae J.-W."/>
        </authorList>
    </citation>
    <scope>NUCLEOTIDE SEQUENCE [LARGE SCALE GENOMIC DNA]</scope>
    <source>
        <strain evidence="1 2">DSM 27467</strain>
    </source>
</reference>
<dbReference type="NCBIfam" id="NF033429">
    <property type="entry name" value="ImuA_translesion"/>
    <property type="match status" value="1"/>
</dbReference>
<keyword evidence="2" id="KW-1185">Reference proteome</keyword>
<proteinExistence type="predicted"/>
<evidence type="ECO:0000313" key="1">
    <source>
        <dbReference type="EMBL" id="QNN59017.1"/>
    </source>
</evidence>
<sequence length="291" mass="31519">MIAASSSPFAAAAGAHRLAGIEPASLSRLGVWSGREWQSANDEEALKVMPSGNEGLDAELPGGGWPVGGMSEILLPGLLHPEWSLVAGALSRLLSVQPLQRVVLVAPPLQIFTPFAEMSGVPAQRLCCVHPDATGPASRRGMPDAAGVWVSEQALRCRDVAAVLAWLPHAQSQALRRLQLLAAQQRQLLWVFRPQEARVQSSPAPLRLWLKVHGKSLQVHVVKRRGPSQAMPVTLPLLHERLLCELTAQAWRKQRAQADAQALLGALRDPFRNPSREVSHALDGMAFAARR</sequence>
<name>A0A7G9RTU2_9BURK</name>